<evidence type="ECO:0000256" key="5">
    <source>
        <dbReference type="ARBA" id="ARBA00022777"/>
    </source>
</evidence>
<evidence type="ECO:0000256" key="4">
    <source>
        <dbReference type="ARBA" id="ARBA00022741"/>
    </source>
</evidence>
<dbReference type="InterPro" id="IPR029057">
    <property type="entry name" value="PRTase-like"/>
</dbReference>
<evidence type="ECO:0000256" key="7">
    <source>
        <dbReference type="ARBA" id="ARBA00049535"/>
    </source>
</evidence>
<organism evidence="9 10">
    <name type="scientific">Luteococcus sanguinis</name>
    <dbReference type="NCBI Taxonomy" id="174038"/>
    <lineage>
        <taxon>Bacteria</taxon>
        <taxon>Bacillati</taxon>
        <taxon>Actinomycetota</taxon>
        <taxon>Actinomycetes</taxon>
        <taxon>Propionibacteriales</taxon>
        <taxon>Propionibacteriaceae</taxon>
        <taxon>Luteococcus</taxon>
    </lineage>
</organism>
<feature type="domain" description="Ribose-phosphate pyrophosphokinase N-terminal" evidence="8">
    <location>
        <begin position="5"/>
        <end position="120"/>
    </location>
</feature>
<dbReference type="NCBIfam" id="TIGR01251">
    <property type="entry name" value="ribP_PPkin"/>
    <property type="match status" value="1"/>
</dbReference>
<dbReference type="SUPFAM" id="SSF53271">
    <property type="entry name" value="PRTase-like"/>
    <property type="match status" value="1"/>
</dbReference>
<comment type="caution">
    <text evidence="9">The sequence shown here is derived from an EMBL/GenBank/DDBJ whole genome shotgun (WGS) entry which is preliminary data.</text>
</comment>
<dbReference type="InterPro" id="IPR000836">
    <property type="entry name" value="PRTase_dom"/>
</dbReference>
<accession>A0ABW1X1P8</accession>
<keyword evidence="4" id="KW-0547">Nucleotide-binding</keyword>
<gene>
    <name evidence="9" type="ORF">ACFP57_09750</name>
</gene>
<evidence type="ECO:0000256" key="6">
    <source>
        <dbReference type="ARBA" id="ARBA00022840"/>
    </source>
</evidence>
<dbReference type="EMBL" id="JBHSUA010000019">
    <property type="protein sequence ID" value="MFC6397261.1"/>
    <property type="molecule type" value="Genomic_DNA"/>
</dbReference>
<dbReference type="NCBIfam" id="NF002320">
    <property type="entry name" value="PRK01259.1"/>
    <property type="match status" value="1"/>
</dbReference>
<dbReference type="Proteomes" id="UP001596266">
    <property type="component" value="Unassembled WGS sequence"/>
</dbReference>
<dbReference type="RefSeq" id="WP_343886507.1">
    <property type="nucleotide sequence ID" value="NZ_BAAAKI010000016.1"/>
</dbReference>
<reference evidence="10" key="1">
    <citation type="journal article" date="2019" name="Int. J. Syst. Evol. Microbiol.">
        <title>The Global Catalogue of Microorganisms (GCM) 10K type strain sequencing project: providing services to taxonomists for standard genome sequencing and annotation.</title>
        <authorList>
            <consortium name="The Broad Institute Genomics Platform"/>
            <consortium name="The Broad Institute Genome Sequencing Center for Infectious Disease"/>
            <person name="Wu L."/>
            <person name="Ma J."/>
        </authorList>
    </citation>
    <scope>NUCLEOTIDE SEQUENCE [LARGE SCALE GENOMIC DNA]</scope>
    <source>
        <strain evidence="10">CGMCC 1.15277</strain>
    </source>
</reference>
<dbReference type="Pfam" id="PF13793">
    <property type="entry name" value="Pribosyltran_N"/>
    <property type="match status" value="1"/>
</dbReference>
<name>A0ABW1X1P8_9ACTN</name>
<keyword evidence="10" id="KW-1185">Reference proteome</keyword>
<keyword evidence="3" id="KW-0545">Nucleotide biosynthesis</keyword>
<dbReference type="Gene3D" id="3.40.50.2020">
    <property type="match status" value="2"/>
</dbReference>
<keyword evidence="6" id="KW-0067">ATP-binding</keyword>
<dbReference type="InterPro" id="IPR005946">
    <property type="entry name" value="Rib-P_diPkinase"/>
</dbReference>
<evidence type="ECO:0000259" key="8">
    <source>
        <dbReference type="Pfam" id="PF13793"/>
    </source>
</evidence>
<evidence type="ECO:0000313" key="10">
    <source>
        <dbReference type="Proteomes" id="UP001596266"/>
    </source>
</evidence>
<protein>
    <recommendedName>
        <fullName evidence="1">ribose-phosphate diphosphokinase</fullName>
        <ecNumber evidence="1">2.7.6.1</ecNumber>
    </recommendedName>
</protein>
<evidence type="ECO:0000256" key="3">
    <source>
        <dbReference type="ARBA" id="ARBA00022727"/>
    </source>
</evidence>
<proteinExistence type="predicted"/>
<keyword evidence="2 9" id="KW-0808">Transferase</keyword>
<dbReference type="GO" id="GO:0004749">
    <property type="term" value="F:ribose phosphate diphosphokinase activity"/>
    <property type="evidence" value="ECO:0007669"/>
    <property type="project" value="UniProtKB-EC"/>
</dbReference>
<keyword evidence="5" id="KW-0418">Kinase</keyword>
<comment type="catalytic activity">
    <reaction evidence="7">
        <text>D-ribose 5-phosphate + ATP = 5-phospho-alpha-D-ribose 1-diphosphate + AMP + H(+)</text>
        <dbReference type="Rhea" id="RHEA:15609"/>
        <dbReference type="ChEBI" id="CHEBI:15378"/>
        <dbReference type="ChEBI" id="CHEBI:30616"/>
        <dbReference type="ChEBI" id="CHEBI:58017"/>
        <dbReference type="ChEBI" id="CHEBI:78346"/>
        <dbReference type="ChEBI" id="CHEBI:456215"/>
        <dbReference type="EC" id="2.7.6.1"/>
    </reaction>
</comment>
<dbReference type="CDD" id="cd06223">
    <property type="entry name" value="PRTases_typeI"/>
    <property type="match status" value="1"/>
</dbReference>
<evidence type="ECO:0000256" key="1">
    <source>
        <dbReference type="ARBA" id="ARBA00013247"/>
    </source>
</evidence>
<sequence>MKDLVVFSGSAHRELAEEICAGLEVPLSWTDIKRFSNDCLQAQLGANCRRRDVYIIQPLVPPTQEHLMELLLMIDAARGASAEYITAVIPHYAYARSDKKDASRISLGGRLVADLLQTAGVTRILTMTLHSPQVQGFFSVPVDQLTAIGVLAEHYRGQDLTNCVVVSPDLGNAKEASVFARLLGVPVAAGSKKRLADDKVVIDSIVGDVVGRKAIVLDDEIATGGSIIELMNRLRDFGCVEASVATTHGLFSGSAVENLRKHPMITEVVTTNTVPSPTDWPELEVRTVAPLFAEAIARTHQGKSVSKLFRGVDPKYAPPPAPEGLW</sequence>
<dbReference type="InterPro" id="IPR029099">
    <property type="entry name" value="Pribosyltran_N"/>
</dbReference>
<evidence type="ECO:0000256" key="2">
    <source>
        <dbReference type="ARBA" id="ARBA00022679"/>
    </source>
</evidence>
<dbReference type="Pfam" id="PF14572">
    <property type="entry name" value="Pribosyl_synth"/>
    <property type="match status" value="1"/>
</dbReference>
<dbReference type="PANTHER" id="PTHR10210:SF32">
    <property type="entry name" value="RIBOSE-PHOSPHATE PYROPHOSPHOKINASE 2"/>
    <property type="match status" value="1"/>
</dbReference>
<dbReference type="EC" id="2.7.6.1" evidence="1"/>
<evidence type="ECO:0000313" key="9">
    <source>
        <dbReference type="EMBL" id="MFC6397261.1"/>
    </source>
</evidence>
<dbReference type="PANTHER" id="PTHR10210">
    <property type="entry name" value="RIBOSE-PHOSPHATE DIPHOSPHOKINASE FAMILY MEMBER"/>
    <property type="match status" value="1"/>
</dbReference>
<dbReference type="SMART" id="SM01400">
    <property type="entry name" value="Pribosyltran_N"/>
    <property type="match status" value="1"/>
</dbReference>